<proteinExistence type="predicted"/>
<dbReference type="EMBL" id="UHIA01000003">
    <property type="protein sequence ID" value="SUO91882.1"/>
    <property type="molecule type" value="Genomic_DNA"/>
</dbReference>
<organism evidence="1 2">
    <name type="scientific">Suttonella indologenes</name>
    <dbReference type="NCBI Taxonomy" id="13276"/>
    <lineage>
        <taxon>Bacteria</taxon>
        <taxon>Pseudomonadati</taxon>
        <taxon>Pseudomonadota</taxon>
        <taxon>Gammaproteobacteria</taxon>
        <taxon>Cardiobacteriales</taxon>
        <taxon>Cardiobacteriaceae</taxon>
        <taxon>Suttonella</taxon>
    </lineage>
</organism>
<gene>
    <name evidence="1" type="ORF">NCTC10717_00291</name>
</gene>
<evidence type="ECO:0000313" key="1">
    <source>
        <dbReference type="EMBL" id="SUO91882.1"/>
    </source>
</evidence>
<evidence type="ECO:0000313" key="2">
    <source>
        <dbReference type="Proteomes" id="UP000254575"/>
    </source>
</evidence>
<keyword evidence="2" id="KW-1185">Reference proteome</keyword>
<reference evidence="1 2" key="1">
    <citation type="submission" date="2018-06" db="EMBL/GenBank/DDBJ databases">
        <authorList>
            <consortium name="Pathogen Informatics"/>
            <person name="Doyle S."/>
        </authorList>
    </citation>
    <scope>NUCLEOTIDE SEQUENCE [LARGE SCALE GENOMIC DNA]</scope>
    <source>
        <strain evidence="1 2">NCTC10717</strain>
    </source>
</reference>
<dbReference type="Proteomes" id="UP000254575">
    <property type="component" value="Unassembled WGS sequence"/>
</dbReference>
<dbReference type="AlphaFoldDB" id="A0A380MJB2"/>
<accession>A0A380MJB2</accession>
<dbReference type="OrthoDB" id="8901214at2"/>
<sequence length="94" mass="10123">MKMKPTITVADNGNLQFHIPMLIRRMRGRKTVIAPQALDGDIPGAQEPVQSAVLQALARAFSWADILESGQIKSISELARTLDVDGSYVAASSS</sequence>
<name>A0A380MJB2_9GAMM</name>
<protein>
    <submittedName>
        <fullName evidence="1">Uncharacterized protein</fullName>
    </submittedName>
</protein>